<evidence type="ECO:0000313" key="2">
    <source>
        <dbReference type="EMBL" id="SCY80102.1"/>
    </source>
</evidence>
<keyword evidence="3" id="KW-1185">Reference proteome</keyword>
<dbReference type="EMBL" id="FMVJ01000006">
    <property type="protein sequence ID" value="SCY80102.1"/>
    <property type="molecule type" value="Genomic_DNA"/>
</dbReference>
<proteinExistence type="predicted"/>
<dbReference type="AlphaFoldDB" id="A0A1G5IVJ7"/>
<keyword evidence="1" id="KW-1133">Transmembrane helix</keyword>
<dbReference type="STRING" id="549386.SAMN02927923_02342"/>
<accession>A0A1G5IVJ7</accession>
<name>A0A1G5IVJ7_9HYPH</name>
<reference evidence="2 3" key="1">
    <citation type="submission" date="2016-10" db="EMBL/GenBank/DDBJ databases">
        <authorList>
            <person name="de Groot N.N."/>
        </authorList>
    </citation>
    <scope>NUCLEOTIDE SEQUENCE [LARGE SCALE GENOMIC DNA]</scope>
    <source>
        <strain evidence="2 3">CGMCC 1.7666</strain>
    </source>
</reference>
<dbReference type="OrthoDB" id="8240110at2"/>
<evidence type="ECO:0000256" key="1">
    <source>
        <dbReference type="SAM" id="Phobius"/>
    </source>
</evidence>
<organism evidence="2 3">
    <name type="scientific">Microvirga guangxiensis</name>
    <dbReference type="NCBI Taxonomy" id="549386"/>
    <lineage>
        <taxon>Bacteria</taxon>
        <taxon>Pseudomonadati</taxon>
        <taxon>Pseudomonadota</taxon>
        <taxon>Alphaproteobacteria</taxon>
        <taxon>Hyphomicrobiales</taxon>
        <taxon>Methylobacteriaceae</taxon>
        <taxon>Microvirga</taxon>
    </lineage>
</organism>
<dbReference type="Proteomes" id="UP000199569">
    <property type="component" value="Unassembled WGS sequence"/>
</dbReference>
<gene>
    <name evidence="2" type="ORF">SAMN02927923_02342</name>
</gene>
<keyword evidence="1" id="KW-0812">Transmembrane</keyword>
<feature type="transmembrane region" description="Helical" evidence="1">
    <location>
        <begin position="7"/>
        <end position="27"/>
    </location>
</feature>
<dbReference type="RefSeq" id="WP_139165480.1">
    <property type="nucleotide sequence ID" value="NZ_FMVJ01000006.1"/>
</dbReference>
<sequence length="98" mass="10713">MKMPLKYLVGWSIIVGSLLAFAGYAWLGPLLIPERMPWEAKNAHAKCIEAIAGSLPWPSEPKAACRAMTMCANEATLNPRQSVSLLSAMRKLPECAEL</sequence>
<keyword evidence="1" id="KW-0472">Membrane</keyword>
<protein>
    <submittedName>
        <fullName evidence="2">Uncharacterized protein</fullName>
    </submittedName>
</protein>
<evidence type="ECO:0000313" key="3">
    <source>
        <dbReference type="Proteomes" id="UP000199569"/>
    </source>
</evidence>